<evidence type="ECO:0000259" key="9">
    <source>
        <dbReference type="PROSITE" id="PS50109"/>
    </source>
</evidence>
<feature type="domain" description="Response regulatory" evidence="10">
    <location>
        <begin position="21"/>
        <end position="138"/>
    </location>
</feature>
<dbReference type="EC" id="2.7.13.3" evidence="2"/>
<evidence type="ECO:0000259" key="10">
    <source>
        <dbReference type="PROSITE" id="PS50110"/>
    </source>
</evidence>
<dbReference type="RefSeq" id="WP_163659180.1">
    <property type="nucleotide sequence ID" value="NZ_QZCE01000001.1"/>
</dbReference>
<dbReference type="SMART" id="SM00387">
    <property type="entry name" value="HATPase_c"/>
    <property type="match status" value="1"/>
</dbReference>
<dbReference type="InterPro" id="IPR052162">
    <property type="entry name" value="Sensor_kinase/Photoreceptor"/>
</dbReference>
<dbReference type="InterPro" id="IPR003661">
    <property type="entry name" value="HisK_dim/P_dom"/>
</dbReference>
<dbReference type="PANTHER" id="PTHR43304:SF1">
    <property type="entry name" value="PAC DOMAIN-CONTAINING PROTEIN"/>
    <property type="match status" value="1"/>
</dbReference>
<keyword evidence="3 7" id="KW-0597">Phosphoprotein</keyword>
<evidence type="ECO:0000256" key="7">
    <source>
        <dbReference type="PROSITE-ProRule" id="PRU00169"/>
    </source>
</evidence>
<dbReference type="CDD" id="cd00130">
    <property type="entry name" value="PAS"/>
    <property type="match status" value="1"/>
</dbReference>
<dbReference type="PRINTS" id="PR00344">
    <property type="entry name" value="BCTRLSENSOR"/>
</dbReference>
<dbReference type="SUPFAM" id="SSF47384">
    <property type="entry name" value="Homodimeric domain of signal transducing histidine kinase"/>
    <property type="match status" value="1"/>
</dbReference>
<dbReference type="Gene3D" id="1.10.287.130">
    <property type="match status" value="1"/>
</dbReference>
<dbReference type="PROSITE" id="PS50109">
    <property type="entry name" value="HIS_KIN"/>
    <property type="match status" value="1"/>
</dbReference>
<dbReference type="SMART" id="SM00091">
    <property type="entry name" value="PAS"/>
    <property type="match status" value="1"/>
</dbReference>
<dbReference type="Pfam" id="PF08447">
    <property type="entry name" value="PAS_3"/>
    <property type="match status" value="1"/>
</dbReference>
<feature type="coiled-coil region" evidence="8">
    <location>
        <begin position="138"/>
        <end position="176"/>
    </location>
</feature>
<dbReference type="SMART" id="SM00086">
    <property type="entry name" value="PAC"/>
    <property type="match status" value="1"/>
</dbReference>
<keyword evidence="8" id="KW-0175">Coiled coil</keyword>
<accession>A0A6M0RYM7</accession>
<dbReference type="Gene3D" id="3.30.565.10">
    <property type="entry name" value="Histidine kinase-like ATPase, C-terminal domain"/>
    <property type="match status" value="1"/>
</dbReference>
<feature type="domain" description="PAC" evidence="12">
    <location>
        <begin position="258"/>
        <end position="309"/>
    </location>
</feature>
<keyword evidence="6" id="KW-0902">Two-component regulatory system</keyword>
<sequence>MAENRYATQTLTDPRLGTSTRVLLIEDSAADARLLQEFLRETLYDEFLLTHVERLGKALQQLQDNTYDVVLLDLTLPDSDGLSSLNALLLQAPSVPIVVLTNTNNPELAVEAVRQGAQDYLIKRQMHHEVLVRSLRYAIERKQQAEALRAANEALEHRVQARTRELELANQRLRQEVNYRQTVQERLALAQKAGKTGIFEWNIRSNEVTWSAELEALYGVSRGDFDGSYDNWIKAIHSEDRSRVEQDLWRSVTVGKGLNSEFRISHPSGIRWISVSSRIFNGEDGKPLRMLGIHLDITEKKQLESQFLQAQRLESLGALASGIAHDLNNILTPILAAGQLLPITLETIDERSQQLIETLNCSAQRGIKLVQQILSFAQDGKSVSSVLSIGELLAETNQIVKQTLPQSINVHVEVPADLWLVKGNETQLHQVFMNLCVNARDAMSEGGILRVSAKNLVIDEPYLQMHGDATPGPHVMVTVTDTGTGIAPEIQEHIFDPFFTTKSTGQGTGLGLAAVLNIVKSHNGFITMQTAVGEGSQFHVYLPADPNSVSVPTPPLELLCGHQEVILVVDDDPAICKVMRLSLETYGYQVLIANDGLGAIAMLAEHRALVRCILIDLMMPDMDGQTAIPLLQRLQPEVKVVAMTGAIIPTQADSVANELRLDGTLNKPFTTRDLLMLLQKVLVSQG</sequence>
<dbReference type="InterPro" id="IPR035965">
    <property type="entry name" value="PAS-like_dom_sf"/>
</dbReference>
<dbReference type="Proteomes" id="UP000473574">
    <property type="component" value="Unassembled WGS sequence"/>
</dbReference>
<dbReference type="Pfam" id="PF02518">
    <property type="entry name" value="HATPase_c"/>
    <property type="match status" value="1"/>
</dbReference>
<dbReference type="NCBIfam" id="TIGR00229">
    <property type="entry name" value="sensory_box"/>
    <property type="match status" value="1"/>
</dbReference>
<dbReference type="CDD" id="cd00082">
    <property type="entry name" value="HisKA"/>
    <property type="match status" value="1"/>
</dbReference>
<keyword evidence="4" id="KW-0808">Transferase</keyword>
<dbReference type="SUPFAM" id="SSF55874">
    <property type="entry name" value="ATPase domain of HSP90 chaperone/DNA topoisomerase II/histidine kinase"/>
    <property type="match status" value="1"/>
</dbReference>
<evidence type="ECO:0000256" key="5">
    <source>
        <dbReference type="ARBA" id="ARBA00022777"/>
    </source>
</evidence>
<dbReference type="Pfam" id="PF00072">
    <property type="entry name" value="Response_reg"/>
    <property type="match status" value="2"/>
</dbReference>
<dbReference type="Gene3D" id="3.40.50.2300">
    <property type="match status" value="2"/>
</dbReference>
<comment type="caution">
    <text evidence="13">The sequence shown here is derived from an EMBL/GenBank/DDBJ whole genome shotgun (WGS) entry which is preliminary data.</text>
</comment>
<feature type="modified residue" description="4-aspartylphosphate" evidence="7">
    <location>
        <position position="73"/>
    </location>
</feature>
<dbReference type="CDD" id="cd00156">
    <property type="entry name" value="REC"/>
    <property type="match status" value="1"/>
</dbReference>
<dbReference type="SMART" id="SM00448">
    <property type="entry name" value="REC"/>
    <property type="match status" value="2"/>
</dbReference>
<evidence type="ECO:0000256" key="3">
    <source>
        <dbReference type="ARBA" id="ARBA00022553"/>
    </source>
</evidence>
<evidence type="ECO:0000313" key="13">
    <source>
        <dbReference type="EMBL" id="NEZ61318.1"/>
    </source>
</evidence>
<dbReference type="PROSITE" id="PS50113">
    <property type="entry name" value="PAC"/>
    <property type="match status" value="1"/>
</dbReference>
<dbReference type="PROSITE" id="PS50110">
    <property type="entry name" value="RESPONSE_REGULATORY"/>
    <property type="match status" value="2"/>
</dbReference>
<dbReference type="AlphaFoldDB" id="A0A6M0RYM7"/>
<feature type="domain" description="Histidine kinase" evidence="9">
    <location>
        <begin position="322"/>
        <end position="546"/>
    </location>
</feature>
<evidence type="ECO:0000313" key="14">
    <source>
        <dbReference type="Proteomes" id="UP000473574"/>
    </source>
</evidence>
<dbReference type="InterPro" id="IPR001610">
    <property type="entry name" value="PAC"/>
</dbReference>
<dbReference type="Pfam" id="PF00512">
    <property type="entry name" value="HisKA"/>
    <property type="match status" value="1"/>
</dbReference>
<dbReference type="InterPro" id="IPR011006">
    <property type="entry name" value="CheY-like_superfamily"/>
</dbReference>
<dbReference type="PANTHER" id="PTHR43304">
    <property type="entry name" value="PHYTOCHROME-LIKE PROTEIN CPH1"/>
    <property type="match status" value="1"/>
</dbReference>
<feature type="modified residue" description="4-aspartylphosphate" evidence="7">
    <location>
        <position position="616"/>
    </location>
</feature>
<comment type="catalytic activity">
    <reaction evidence="1">
        <text>ATP + protein L-histidine = ADP + protein N-phospho-L-histidine.</text>
        <dbReference type="EC" id="2.7.13.3"/>
    </reaction>
</comment>
<gene>
    <name evidence="13" type="ORF">D0962_00780</name>
</gene>
<proteinExistence type="predicted"/>
<dbReference type="GO" id="GO:0000155">
    <property type="term" value="F:phosphorelay sensor kinase activity"/>
    <property type="evidence" value="ECO:0007669"/>
    <property type="project" value="InterPro"/>
</dbReference>
<dbReference type="InterPro" id="IPR005467">
    <property type="entry name" value="His_kinase_dom"/>
</dbReference>
<evidence type="ECO:0000256" key="4">
    <source>
        <dbReference type="ARBA" id="ARBA00022679"/>
    </source>
</evidence>
<dbReference type="SMART" id="SM00388">
    <property type="entry name" value="HisKA"/>
    <property type="match status" value="1"/>
</dbReference>
<organism evidence="13 14">
    <name type="scientific">Adonisia turfae CCMR0082</name>
    <dbReference type="NCBI Taxonomy" id="2304604"/>
    <lineage>
        <taxon>Bacteria</taxon>
        <taxon>Bacillati</taxon>
        <taxon>Cyanobacteriota</taxon>
        <taxon>Adonisia</taxon>
        <taxon>Adonisia turfae</taxon>
    </lineage>
</organism>
<feature type="domain" description="Response regulatory" evidence="10">
    <location>
        <begin position="565"/>
        <end position="682"/>
    </location>
</feature>
<keyword evidence="5" id="KW-0418">Kinase</keyword>
<dbReference type="InterPro" id="IPR003594">
    <property type="entry name" value="HATPase_dom"/>
</dbReference>
<dbReference type="Gene3D" id="3.30.450.20">
    <property type="entry name" value="PAS domain"/>
    <property type="match status" value="1"/>
</dbReference>
<dbReference type="InterPro" id="IPR036890">
    <property type="entry name" value="HATPase_C_sf"/>
</dbReference>
<feature type="domain" description="PAS" evidence="11">
    <location>
        <begin position="183"/>
        <end position="255"/>
    </location>
</feature>
<dbReference type="Gene3D" id="2.10.70.100">
    <property type="match status" value="1"/>
</dbReference>
<dbReference type="InterPro" id="IPR036097">
    <property type="entry name" value="HisK_dim/P_sf"/>
</dbReference>
<evidence type="ECO:0000259" key="11">
    <source>
        <dbReference type="PROSITE" id="PS50112"/>
    </source>
</evidence>
<reference evidence="13 14" key="1">
    <citation type="journal article" date="2020" name="Microb. Ecol.">
        <title>Ecogenomics of the Marine Benthic Filamentous Cyanobacterium Adonisia.</title>
        <authorList>
            <person name="Walter J.M."/>
            <person name="Coutinho F.H."/>
            <person name="Leomil L."/>
            <person name="Hargreaves P.I."/>
            <person name="Campeao M.E."/>
            <person name="Vieira V.V."/>
            <person name="Silva B.S."/>
            <person name="Fistarol G.O."/>
            <person name="Salomon P.S."/>
            <person name="Sawabe T."/>
            <person name="Mino S."/>
            <person name="Hosokawa M."/>
            <person name="Miyashita H."/>
            <person name="Maruyama F."/>
            <person name="van Verk M.C."/>
            <person name="Dutilh B.E."/>
            <person name="Thompson C.C."/>
            <person name="Thompson F.L."/>
        </authorList>
    </citation>
    <scope>NUCLEOTIDE SEQUENCE [LARGE SCALE GENOMIC DNA]</scope>
    <source>
        <strain evidence="13 14">CCMR0082</strain>
    </source>
</reference>
<dbReference type="SUPFAM" id="SSF52172">
    <property type="entry name" value="CheY-like"/>
    <property type="match status" value="2"/>
</dbReference>
<dbReference type="InterPro" id="IPR013655">
    <property type="entry name" value="PAS_fold_3"/>
</dbReference>
<dbReference type="PROSITE" id="PS50112">
    <property type="entry name" value="PAS"/>
    <property type="match status" value="1"/>
</dbReference>
<dbReference type="InterPro" id="IPR001789">
    <property type="entry name" value="Sig_transdc_resp-reg_receiver"/>
</dbReference>
<name>A0A6M0RYM7_9CYAN</name>
<evidence type="ECO:0000256" key="2">
    <source>
        <dbReference type="ARBA" id="ARBA00012438"/>
    </source>
</evidence>
<evidence type="ECO:0000259" key="12">
    <source>
        <dbReference type="PROSITE" id="PS50113"/>
    </source>
</evidence>
<dbReference type="InterPro" id="IPR000014">
    <property type="entry name" value="PAS"/>
</dbReference>
<dbReference type="InterPro" id="IPR000700">
    <property type="entry name" value="PAS-assoc_C"/>
</dbReference>
<evidence type="ECO:0000256" key="6">
    <source>
        <dbReference type="ARBA" id="ARBA00023012"/>
    </source>
</evidence>
<evidence type="ECO:0000256" key="1">
    <source>
        <dbReference type="ARBA" id="ARBA00000085"/>
    </source>
</evidence>
<evidence type="ECO:0000256" key="8">
    <source>
        <dbReference type="SAM" id="Coils"/>
    </source>
</evidence>
<protein>
    <recommendedName>
        <fullName evidence="2">histidine kinase</fullName>
        <ecNumber evidence="2">2.7.13.3</ecNumber>
    </recommendedName>
</protein>
<dbReference type="EMBL" id="QZCE01000001">
    <property type="protein sequence ID" value="NEZ61318.1"/>
    <property type="molecule type" value="Genomic_DNA"/>
</dbReference>
<dbReference type="SUPFAM" id="SSF55785">
    <property type="entry name" value="PYP-like sensor domain (PAS domain)"/>
    <property type="match status" value="1"/>
</dbReference>
<dbReference type="InterPro" id="IPR004358">
    <property type="entry name" value="Sig_transdc_His_kin-like_C"/>
</dbReference>